<accession>A0A5B7GLB9</accession>
<sequence>MCYMGKMNRCLWSVDAASTWCEQLKDYNHLVGSGVH</sequence>
<organism evidence="1 2">
    <name type="scientific">Portunus trituberculatus</name>
    <name type="common">Swimming crab</name>
    <name type="synonym">Neptunus trituberculatus</name>
    <dbReference type="NCBI Taxonomy" id="210409"/>
    <lineage>
        <taxon>Eukaryota</taxon>
        <taxon>Metazoa</taxon>
        <taxon>Ecdysozoa</taxon>
        <taxon>Arthropoda</taxon>
        <taxon>Crustacea</taxon>
        <taxon>Multicrustacea</taxon>
        <taxon>Malacostraca</taxon>
        <taxon>Eumalacostraca</taxon>
        <taxon>Eucarida</taxon>
        <taxon>Decapoda</taxon>
        <taxon>Pleocyemata</taxon>
        <taxon>Brachyura</taxon>
        <taxon>Eubrachyura</taxon>
        <taxon>Portunoidea</taxon>
        <taxon>Portunidae</taxon>
        <taxon>Portuninae</taxon>
        <taxon>Portunus</taxon>
    </lineage>
</organism>
<evidence type="ECO:0000313" key="1">
    <source>
        <dbReference type="EMBL" id="MPC58356.1"/>
    </source>
</evidence>
<dbReference type="Proteomes" id="UP000324222">
    <property type="component" value="Unassembled WGS sequence"/>
</dbReference>
<name>A0A5B7GLB9_PORTR</name>
<proteinExistence type="predicted"/>
<dbReference type="AlphaFoldDB" id="A0A5B7GLB9"/>
<gene>
    <name evidence="1" type="ORF">E2C01_052358</name>
</gene>
<evidence type="ECO:0000313" key="2">
    <source>
        <dbReference type="Proteomes" id="UP000324222"/>
    </source>
</evidence>
<protein>
    <submittedName>
        <fullName evidence="1">Uncharacterized protein</fullName>
    </submittedName>
</protein>
<keyword evidence="2" id="KW-1185">Reference proteome</keyword>
<dbReference type="EMBL" id="VSRR010015602">
    <property type="protein sequence ID" value="MPC58356.1"/>
    <property type="molecule type" value="Genomic_DNA"/>
</dbReference>
<reference evidence="1 2" key="1">
    <citation type="submission" date="2019-05" db="EMBL/GenBank/DDBJ databases">
        <title>Another draft genome of Portunus trituberculatus and its Hox gene families provides insights of decapod evolution.</title>
        <authorList>
            <person name="Jeong J.-H."/>
            <person name="Song I."/>
            <person name="Kim S."/>
            <person name="Choi T."/>
            <person name="Kim D."/>
            <person name="Ryu S."/>
            <person name="Kim W."/>
        </authorList>
    </citation>
    <scope>NUCLEOTIDE SEQUENCE [LARGE SCALE GENOMIC DNA]</scope>
    <source>
        <tissue evidence="1">Muscle</tissue>
    </source>
</reference>
<comment type="caution">
    <text evidence="1">The sequence shown here is derived from an EMBL/GenBank/DDBJ whole genome shotgun (WGS) entry which is preliminary data.</text>
</comment>